<dbReference type="EMBL" id="BAAAEJ010000003">
    <property type="protein sequence ID" value="GAA0379327.1"/>
    <property type="molecule type" value="Genomic_DNA"/>
</dbReference>
<dbReference type="Pfam" id="PF06803">
    <property type="entry name" value="DUF1232"/>
    <property type="match status" value="1"/>
</dbReference>
<evidence type="ECO:0000259" key="6">
    <source>
        <dbReference type="Pfam" id="PF06803"/>
    </source>
</evidence>
<comment type="caution">
    <text evidence="7">The sequence shown here is derived from an EMBL/GenBank/DDBJ whole genome shotgun (WGS) entry which is preliminary data.</text>
</comment>
<feature type="domain" description="DUF1232" evidence="6">
    <location>
        <begin position="40"/>
        <end position="75"/>
    </location>
</feature>
<comment type="subcellular location">
    <subcellularLocation>
        <location evidence="1">Endomembrane system</location>
        <topology evidence="1">Multi-pass membrane protein</topology>
    </subcellularLocation>
</comment>
<dbReference type="PIRSF" id="PIRSF031804">
    <property type="entry name" value="UCP031804"/>
    <property type="match status" value="1"/>
</dbReference>
<feature type="region of interest" description="Disordered" evidence="5">
    <location>
        <begin position="98"/>
        <end position="117"/>
    </location>
</feature>
<keyword evidence="8" id="KW-1185">Reference proteome</keyword>
<gene>
    <name evidence="7" type="ORF">GCM10009093_02930</name>
</gene>
<evidence type="ECO:0000256" key="2">
    <source>
        <dbReference type="ARBA" id="ARBA00022692"/>
    </source>
</evidence>
<evidence type="ECO:0000256" key="3">
    <source>
        <dbReference type="ARBA" id="ARBA00022989"/>
    </source>
</evidence>
<proteinExistence type="predicted"/>
<evidence type="ECO:0000256" key="5">
    <source>
        <dbReference type="SAM" id="MobiDB-lite"/>
    </source>
</evidence>
<sequence length="117" mass="12876">MRVKRDFWPKMRKVAAKIPFADQALAAWYATQDPETPFRAKALLLGALAYFVMPVDAIPDVFTVVGFSDDAAVLAAVLATLGAHIKDRHRLSAKTMLARMRDEASPESPNEAPPPQK</sequence>
<keyword evidence="4" id="KW-0472">Membrane</keyword>
<keyword evidence="2" id="KW-0812">Transmembrane</keyword>
<name>A0ABN0Y1B7_9CAUL</name>
<reference evidence="7 8" key="1">
    <citation type="journal article" date="2019" name="Int. J. Syst. Evol. Microbiol.">
        <title>The Global Catalogue of Microorganisms (GCM) 10K type strain sequencing project: providing services to taxonomists for standard genome sequencing and annotation.</title>
        <authorList>
            <consortium name="The Broad Institute Genomics Platform"/>
            <consortium name="The Broad Institute Genome Sequencing Center for Infectious Disease"/>
            <person name="Wu L."/>
            <person name="Ma J."/>
        </authorList>
    </citation>
    <scope>NUCLEOTIDE SEQUENCE [LARGE SCALE GENOMIC DNA]</scope>
    <source>
        <strain evidence="7 8">JCM 13476</strain>
    </source>
</reference>
<protein>
    <recommendedName>
        <fullName evidence="6">DUF1232 domain-containing protein</fullName>
    </recommendedName>
</protein>
<keyword evidence="3" id="KW-1133">Transmembrane helix</keyword>
<organism evidence="7 8">
    <name type="scientific">Brevundimonas terrae</name>
    <dbReference type="NCBI Taxonomy" id="363631"/>
    <lineage>
        <taxon>Bacteria</taxon>
        <taxon>Pseudomonadati</taxon>
        <taxon>Pseudomonadota</taxon>
        <taxon>Alphaproteobacteria</taxon>
        <taxon>Caulobacterales</taxon>
        <taxon>Caulobacteraceae</taxon>
        <taxon>Brevundimonas</taxon>
    </lineage>
</organism>
<accession>A0ABN0Y1B7</accession>
<evidence type="ECO:0000256" key="1">
    <source>
        <dbReference type="ARBA" id="ARBA00004127"/>
    </source>
</evidence>
<evidence type="ECO:0000313" key="8">
    <source>
        <dbReference type="Proteomes" id="UP001500791"/>
    </source>
</evidence>
<dbReference type="InterPro" id="IPR010652">
    <property type="entry name" value="DUF1232"/>
</dbReference>
<evidence type="ECO:0000313" key="7">
    <source>
        <dbReference type="EMBL" id="GAA0379327.1"/>
    </source>
</evidence>
<evidence type="ECO:0000256" key="4">
    <source>
        <dbReference type="ARBA" id="ARBA00023136"/>
    </source>
</evidence>
<dbReference type="InterPro" id="IPR016983">
    <property type="entry name" value="UCP031804"/>
</dbReference>
<dbReference type="Proteomes" id="UP001500791">
    <property type="component" value="Unassembled WGS sequence"/>
</dbReference>